<reference evidence="1" key="1">
    <citation type="journal article" date="2015" name="Nature">
        <title>Complex archaea that bridge the gap between prokaryotes and eukaryotes.</title>
        <authorList>
            <person name="Spang A."/>
            <person name="Saw J.H."/>
            <person name="Jorgensen S.L."/>
            <person name="Zaremba-Niedzwiedzka K."/>
            <person name="Martijn J."/>
            <person name="Lind A.E."/>
            <person name="van Eijk R."/>
            <person name="Schleper C."/>
            <person name="Guy L."/>
            <person name="Ettema T.J."/>
        </authorList>
    </citation>
    <scope>NUCLEOTIDE SEQUENCE</scope>
</reference>
<name>A0A0F9E996_9ZZZZ</name>
<evidence type="ECO:0008006" key="2">
    <source>
        <dbReference type="Google" id="ProtNLM"/>
    </source>
</evidence>
<sequence>MKIITVSNGSNEYPGNFTPKEKTIIRYNSTGRVLNLFSGKSLLGDVRVDFSFGNVKEDVFYYMASVSEHFDTVILDAPYNKKVADKYQEIGDTPNQFIIFANSRMTSVLFDYILKMRPKIIILKSWNYYVPKGYEVLKSYLCYPGGYRKSTILLILKRFEDEKDPLYAYVKKWKEGRQ</sequence>
<protein>
    <recommendedName>
        <fullName evidence="2">DNA methylase N-4/N-6 domain-containing protein</fullName>
    </recommendedName>
</protein>
<accession>A0A0F9E996</accession>
<proteinExistence type="predicted"/>
<dbReference type="AlphaFoldDB" id="A0A0F9E996"/>
<evidence type="ECO:0000313" key="1">
    <source>
        <dbReference type="EMBL" id="KKL26411.1"/>
    </source>
</evidence>
<gene>
    <name evidence="1" type="ORF">LCGC14_2395530</name>
</gene>
<organism evidence="1">
    <name type="scientific">marine sediment metagenome</name>
    <dbReference type="NCBI Taxonomy" id="412755"/>
    <lineage>
        <taxon>unclassified sequences</taxon>
        <taxon>metagenomes</taxon>
        <taxon>ecological metagenomes</taxon>
    </lineage>
</organism>
<comment type="caution">
    <text evidence="1">The sequence shown here is derived from an EMBL/GenBank/DDBJ whole genome shotgun (WGS) entry which is preliminary data.</text>
</comment>
<dbReference type="EMBL" id="LAZR01035847">
    <property type="protein sequence ID" value="KKL26411.1"/>
    <property type="molecule type" value="Genomic_DNA"/>
</dbReference>